<name>A0A9P1H2Y0_9PEZI</name>
<organism evidence="6 7">
    <name type="scientific">Parascedosporium putredinis</name>
    <dbReference type="NCBI Taxonomy" id="1442378"/>
    <lineage>
        <taxon>Eukaryota</taxon>
        <taxon>Fungi</taxon>
        <taxon>Dikarya</taxon>
        <taxon>Ascomycota</taxon>
        <taxon>Pezizomycotina</taxon>
        <taxon>Sordariomycetes</taxon>
        <taxon>Hypocreomycetidae</taxon>
        <taxon>Microascales</taxon>
        <taxon>Microascaceae</taxon>
        <taxon>Parascedosporium</taxon>
    </lineage>
</organism>
<dbReference type="EMBL" id="CALLCH030000012">
    <property type="protein sequence ID" value="CAI4214967.1"/>
    <property type="molecule type" value="Genomic_DNA"/>
</dbReference>
<proteinExistence type="inferred from homology"/>
<feature type="binding site" evidence="5">
    <location>
        <position position="255"/>
    </location>
    <ligand>
        <name>Fe cation</name>
        <dbReference type="ChEBI" id="CHEBI:24875"/>
        <note>catalytic</note>
    </ligand>
</feature>
<dbReference type="PANTHER" id="PTHR10543">
    <property type="entry name" value="BETA-CAROTENE DIOXYGENASE"/>
    <property type="match status" value="1"/>
</dbReference>
<evidence type="ECO:0000256" key="3">
    <source>
        <dbReference type="ARBA" id="ARBA00023002"/>
    </source>
</evidence>
<keyword evidence="2 5" id="KW-0479">Metal-binding</keyword>
<feature type="binding site" evidence="5">
    <location>
        <position position="307"/>
    </location>
    <ligand>
        <name>Fe cation</name>
        <dbReference type="ChEBI" id="CHEBI:24875"/>
        <note>catalytic</note>
    </ligand>
</feature>
<reference evidence="6" key="1">
    <citation type="submission" date="2022-11" db="EMBL/GenBank/DDBJ databases">
        <authorList>
            <person name="Scott C."/>
            <person name="Bruce N."/>
        </authorList>
    </citation>
    <scope>NUCLEOTIDE SEQUENCE</scope>
</reference>
<dbReference type="Proteomes" id="UP000838763">
    <property type="component" value="Unassembled WGS sequence"/>
</dbReference>
<evidence type="ECO:0000256" key="1">
    <source>
        <dbReference type="ARBA" id="ARBA00006787"/>
    </source>
</evidence>
<dbReference type="AlphaFoldDB" id="A0A9P1H2Y0"/>
<sequence length="353" mass="38508">MTMESTDGALSPLRFTANDELTNSGQIIKNFSSLAFKDWPNEAGFDHLEEHRGPIELVVRGDIPAWASGSLYRTGPGVCSVRDTPKGTFDISHWFDGLAHTHRFEIVASSDEDAPTNSKVRVFYSSRRQADGIMEDIKHHGTYRAMTFAQRADPCVGLFAKFMSVFKRPAGGLNIAVTVNTDLPAKAMCSRLKANTSATPNGEPELGHRASAKNVFLATDVAVYMEVDPATLEPVGTVNQSSIHPDLKGRLSGAHGKRDPVTGDFFNFNTELGRTATYRIFQIVASTGEVKILATISGNTIKAAYIHSFFSLQVMSSSVSRLFIIKTAACPFFGQEMFWMPLLSMLPSLADGS</sequence>
<protein>
    <submittedName>
        <fullName evidence="6">Uncharacterized protein</fullName>
    </submittedName>
</protein>
<dbReference type="InterPro" id="IPR004294">
    <property type="entry name" value="Carotenoid_Oase"/>
</dbReference>
<comment type="cofactor">
    <cofactor evidence="5">
        <name>Fe(2+)</name>
        <dbReference type="ChEBI" id="CHEBI:29033"/>
    </cofactor>
    <text evidence="5">Binds 1 Fe(2+) ion per subunit.</text>
</comment>
<keyword evidence="3" id="KW-0560">Oxidoreductase</keyword>
<dbReference type="GO" id="GO:0046872">
    <property type="term" value="F:metal ion binding"/>
    <property type="evidence" value="ECO:0007669"/>
    <property type="project" value="UniProtKB-KW"/>
</dbReference>
<gene>
    <name evidence="6" type="ORF">PPNO1_LOCUS4694</name>
</gene>
<accession>A0A9P1H2Y0</accession>
<keyword evidence="4 5" id="KW-0408">Iron</keyword>
<comment type="similarity">
    <text evidence="1">Belongs to the carotenoid oxygenase family.</text>
</comment>
<evidence type="ECO:0000313" key="7">
    <source>
        <dbReference type="Proteomes" id="UP000838763"/>
    </source>
</evidence>
<evidence type="ECO:0000256" key="2">
    <source>
        <dbReference type="ARBA" id="ARBA00022723"/>
    </source>
</evidence>
<comment type="caution">
    <text evidence="6">The sequence shown here is derived from an EMBL/GenBank/DDBJ whole genome shotgun (WGS) entry which is preliminary data.</text>
</comment>
<evidence type="ECO:0000256" key="5">
    <source>
        <dbReference type="PIRSR" id="PIRSR604294-1"/>
    </source>
</evidence>
<dbReference type="GO" id="GO:0016121">
    <property type="term" value="P:carotene catabolic process"/>
    <property type="evidence" value="ECO:0007669"/>
    <property type="project" value="TreeGrafter"/>
</dbReference>
<dbReference type="GO" id="GO:0010436">
    <property type="term" value="F:carotenoid dioxygenase activity"/>
    <property type="evidence" value="ECO:0007669"/>
    <property type="project" value="TreeGrafter"/>
</dbReference>
<keyword evidence="7" id="KW-1185">Reference proteome</keyword>
<evidence type="ECO:0000256" key="4">
    <source>
        <dbReference type="ARBA" id="ARBA00023004"/>
    </source>
</evidence>
<dbReference type="PANTHER" id="PTHR10543:SF24">
    <property type="entry name" value="CAROTENOID ISOMEROOXYGENASE"/>
    <property type="match status" value="1"/>
</dbReference>
<dbReference type="Pfam" id="PF03055">
    <property type="entry name" value="RPE65"/>
    <property type="match status" value="1"/>
</dbReference>
<evidence type="ECO:0000313" key="6">
    <source>
        <dbReference type="EMBL" id="CAI4214967.1"/>
    </source>
</evidence>
<dbReference type="OrthoDB" id="407010at2759"/>